<dbReference type="PANTHER" id="PTHR22777:SF17">
    <property type="entry name" value="UPF0053 PROTEIN SLL0260"/>
    <property type="match status" value="1"/>
</dbReference>
<sequence length="436" mass="48810">MDPQIGMMLPVLILLILLSAFFSSSETAYSSLNRIRMMKLAEAGDKRAKTALELLNDFDRFLSAVLIGNNIVNIASSSIATMLFVAYFGNMGVTLSTVVMTVVVLVFAEVSPKTIAKESPEYFALAFARPLKLLIVVLSPLTLFFAGMKKILVWLMPKKDGGPSITEEELLTLVEEAVQEGSIDEEDEILIKNVVEFNDLEVQDIYTPRPEIVSISSKKSLEEISDMFRESGLSRLPYYDQTIDQVLGVVNQKDFYYDVLIGEMALTEIVKPVLFIHKTMRISELMKKFQLEQSHLAIVVDEYGGTEGLVTLEDVVEELVGEIWDEHDDRQTDFQKLSERQYLIQGAAEFDVLEELFGLENDTGATTFGGYIMSTLGHVPMVGEVLDVAGLKLEIMKMDEHRVDEVMVTVTKNQEEDSEVAQHSETPVLEDGHKLI</sequence>
<evidence type="ECO:0000256" key="10">
    <source>
        <dbReference type="SAM" id="MobiDB-lite"/>
    </source>
</evidence>
<feature type="domain" description="CBS" evidence="12">
    <location>
        <begin position="269"/>
        <end position="326"/>
    </location>
</feature>
<evidence type="ECO:0000256" key="3">
    <source>
        <dbReference type="ARBA" id="ARBA00022692"/>
    </source>
</evidence>
<accession>A0ABS4CKD8</accession>
<dbReference type="PROSITE" id="PS51371">
    <property type="entry name" value="CBS"/>
    <property type="match status" value="2"/>
</dbReference>
<dbReference type="PANTHER" id="PTHR22777">
    <property type="entry name" value="HEMOLYSIN-RELATED"/>
    <property type="match status" value="1"/>
</dbReference>
<dbReference type="Proteomes" id="UP000673375">
    <property type="component" value="Unassembled WGS sequence"/>
</dbReference>
<keyword evidence="4" id="KW-0677">Repeat</keyword>
<dbReference type="InterPro" id="IPR002550">
    <property type="entry name" value="CNNM"/>
</dbReference>
<keyword evidence="15" id="KW-1185">Reference proteome</keyword>
<evidence type="ECO:0000256" key="11">
    <source>
        <dbReference type="SAM" id="Phobius"/>
    </source>
</evidence>
<dbReference type="SUPFAM" id="SSF54631">
    <property type="entry name" value="CBS-domain pair"/>
    <property type="match status" value="1"/>
</dbReference>
<feature type="transmembrane region" description="Helical" evidence="11">
    <location>
        <begin position="61"/>
        <end position="85"/>
    </location>
</feature>
<gene>
    <name evidence="14" type="ORF">I6N96_11730</name>
</gene>
<evidence type="ECO:0000259" key="12">
    <source>
        <dbReference type="PROSITE" id="PS51371"/>
    </source>
</evidence>
<comment type="similarity">
    <text evidence="2">Belongs to the UPF0053 family.</text>
</comment>
<evidence type="ECO:0000256" key="4">
    <source>
        <dbReference type="ARBA" id="ARBA00022737"/>
    </source>
</evidence>
<name>A0ABS4CKD8_9ENTE</name>
<dbReference type="InterPro" id="IPR036318">
    <property type="entry name" value="FAD-bd_PCMH-like_sf"/>
</dbReference>
<feature type="domain" description="CBS" evidence="12">
    <location>
        <begin position="206"/>
        <end position="266"/>
    </location>
</feature>
<dbReference type="Gene3D" id="3.10.580.10">
    <property type="entry name" value="CBS-domain"/>
    <property type="match status" value="1"/>
</dbReference>
<dbReference type="InterPro" id="IPR005170">
    <property type="entry name" value="Transptr-assoc_dom"/>
</dbReference>
<dbReference type="InterPro" id="IPR016169">
    <property type="entry name" value="FAD-bd_PCMH_sub2"/>
</dbReference>
<evidence type="ECO:0000256" key="8">
    <source>
        <dbReference type="PROSITE-ProRule" id="PRU00703"/>
    </source>
</evidence>
<evidence type="ECO:0000256" key="5">
    <source>
        <dbReference type="ARBA" id="ARBA00022989"/>
    </source>
</evidence>
<dbReference type="InterPro" id="IPR046342">
    <property type="entry name" value="CBS_dom_sf"/>
</dbReference>
<feature type="transmembrane region" description="Helical" evidence="11">
    <location>
        <begin position="122"/>
        <end position="146"/>
    </location>
</feature>
<feature type="domain" description="CNNM transmembrane" evidence="13">
    <location>
        <begin position="1"/>
        <end position="187"/>
    </location>
</feature>
<dbReference type="Gene3D" id="3.30.465.10">
    <property type="match status" value="1"/>
</dbReference>
<reference evidence="14 15" key="1">
    <citation type="submission" date="2020-12" db="EMBL/GenBank/DDBJ databases">
        <title>Vagococcus allomyrinae sp. nov. and Enterococcus lavae sp. nov., isolated from the larvae of Allomyrina dichotoma.</title>
        <authorList>
            <person name="Lee S.D."/>
        </authorList>
    </citation>
    <scope>NUCLEOTIDE SEQUENCE [LARGE SCALE GENOMIC DNA]</scope>
    <source>
        <strain evidence="14 15">BWM-S5</strain>
    </source>
</reference>
<keyword evidence="3 9" id="KW-0812">Transmembrane</keyword>
<keyword evidence="6 8" id="KW-0129">CBS domain</keyword>
<evidence type="ECO:0000259" key="13">
    <source>
        <dbReference type="PROSITE" id="PS51846"/>
    </source>
</evidence>
<evidence type="ECO:0000313" key="15">
    <source>
        <dbReference type="Proteomes" id="UP000673375"/>
    </source>
</evidence>
<dbReference type="SMART" id="SM01091">
    <property type="entry name" value="CorC_HlyC"/>
    <property type="match status" value="1"/>
</dbReference>
<evidence type="ECO:0000313" key="14">
    <source>
        <dbReference type="EMBL" id="MBP1046939.1"/>
    </source>
</evidence>
<comment type="subcellular location">
    <subcellularLocation>
        <location evidence="1">Membrane</location>
        <topology evidence="1">Multi-pass membrane protein</topology>
    </subcellularLocation>
</comment>
<proteinExistence type="inferred from homology"/>
<evidence type="ECO:0000256" key="1">
    <source>
        <dbReference type="ARBA" id="ARBA00004141"/>
    </source>
</evidence>
<dbReference type="PROSITE" id="PS51846">
    <property type="entry name" value="CNNM"/>
    <property type="match status" value="1"/>
</dbReference>
<dbReference type="RefSeq" id="WP_209557721.1">
    <property type="nucleotide sequence ID" value="NZ_JAEDXU010000005.1"/>
</dbReference>
<comment type="caution">
    <text evidence="14">The sequence shown here is derived from an EMBL/GenBank/DDBJ whole genome shotgun (WGS) entry which is preliminary data.</text>
</comment>
<evidence type="ECO:0000256" key="2">
    <source>
        <dbReference type="ARBA" id="ARBA00006337"/>
    </source>
</evidence>
<dbReference type="InterPro" id="IPR044751">
    <property type="entry name" value="Ion_transp-like_CBS"/>
</dbReference>
<evidence type="ECO:0000256" key="7">
    <source>
        <dbReference type="ARBA" id="ARBA00023136"/>
    </source>
</evidence>
<feature type="region of interest" description="Disordered" evidence="10">
    <location>
        <begin position="414"/>
        <end position="436"/>
    </location>
</feature>
<dbReference type="InterPro" id="IPR000644">
    <property type="entry name" value="CBS_dom"/>
</dbReference>
<dbReference type="Pfam" id="PF03471">
    <property type="entry name" value="CorC_HlyC"/>
    <property type="match status" value="1"/>
</dbReference>
<evidence type="ECO:0000256" key="6">
    <source>
        <dbReference type="ARBA" id="ARBA00023122"/>
    </source>
</evidence>
<dbReference type="Pfam" id="PF01595">
    <property type="entry name" value="CNNM"/>
    <property type="match status" value="1"/>
</dbReference>
<feature type="transmembrane region" description="Helical" evidence="11">
    <location>
        <begin position="92"/>
        <end position="110"/>
    </location>
</feature>
<keyword evidence="5 9" id="KW-1133">Transmembrane helix</keyword>
<dbReference type="CDD" id="cd04590">
    <property type="entry name" value="CBS_pair_CorC_HlyC_assoc"/>
    <property type="match status" value="1"/>
</dbReference>
<organism evidence="14 15">
    <name type="scientific">Enterococcus larvae</name>
    <dbReference type="NCBI Taxonomy" id="2794352"/>
    <lineage>
        <taxon>Bacteria</taxon>
        <taxon>Bacillati</taxon>
        <taxon>Bacillota</taxon>
        <taxon>Bacilli</taxon>
        <taxon>Lactobacillales</taxon>
        <taxon>Enterococcaceae</taxon>
        <taxon>Enterococcus</taxon>
    </lineage>
</organism>
<protein>
    <submittedName>
        <fullName evidence="14">HlyC/CorC family transporter</fullName>
    </submittedName>
</protein>
<evidence type="ECO:0000256" key="9">
    <source>
        <dbReference type="PROSITE-ProRule" id="PRU01193"/>
    </source>
</evidence>
<dbReference type="EMBL" id="JAEDXU010000005">
    <property type="protein sequence ID" value="MBP1046939.1"/>
    <property type="molecule type" value="Genomic_DNA"/>
</dbReference>
<dbReference type="Pfam" id="PF00571">
    <property type="entry name" value="CBS"/>
    <property type="match status" value="2"/>
</dbReference>
<keyword evidence="7 9" id="KW-0472">Membrane</keyword>
<dbReference type="SUPFAM" id="SSF56176">
    <property type="entry name" value="FAD-binding/transporter-associated domain-like"/>
    <property type="match status" value="1"/>
</dbReference>